<dbReference type="Proteomes" id="UP001597540">
    <property type="component" value="Unassembled WGS sequence"/>
</dbReference>
<sequence>MEHADELKSQLADIEKWENEQKDIFFWEKLGRLPFVMLDKLTPKIVRDKLGDVLNEMGAFIQNGGKFLVNPKTVLRRINNILQGEAQEGSTKEGSTKEEDKKGSMKTLFKQLSTAASSVTASVTGKGQKQKDADHEEASAISLEQVSHLPVLVMDQVADDIISERVKFAAASGAATGVGGFITMAADMTLVLGNSLKTLQEIAICYGYDPNDPMERVFVLKCLQFSSADIVGKKAILTELATFDEEHTNAEVISQIQGWREVVNTYRDSLGWKQLFQMIPIAGIIFGSISNKGTLSDVSEAGKMLYKKRRLLKRLTELA</sequence>
<dbReference type="Pfam" id="PF12787">
    <property type="entry name" value="EcsC"/>
    <property type="match status" value="1"/>
</dbReference>
<evidence type="ECO:0000313" key="1">
    <source>
        <dbReference type="EMBL" id="MFD2699331.1"/>
    </source>
</evidence>
<accession>A0ABW5SHY6</accession>
<organism evidence="1 2">
    <name type="scientific">Paenibacillus shunpengii</name>
    <dbReference type="NCBI Taxonomy" id="2054424"/>
    <lineage>
        <taxon>Bacteria</taxon>
        <taxon>Bacillati</taxon>
        <taxon>Bacillota</taxon>
        <taxon>Bacilli</taxon>
        <taxon>Bacillales</taxon>
        <taxon>Paenibacillaceae</taxon>
        <taxon>Paenibacillus</taxon>
    </lineage>
</organism>
<protein>
    <submittedName>
        <fullName evidence="1">EcsC family protein</fullName>
    </submittedName>
</protein>
<proteinExistence type="predicted"/>
<keyword evidence="2" id="KW-1185">Reference proteome</keyword>
<gene>
    <name evidence="1" type="ORF">ACFSVM_02505</name>
</gene>
<dbReference type="PANTHER" id="PTHR41260">
    <property type="entry name" value="PROTEIN ECSC"/>
    <property type="match status" value="1"/>
</dbReference>
<name>A0ABW5SHY6_9BACL</name>
<dbReference type="InterPro" id="IPR024787">
    <property type="entry name" value="EcsC"/>
</dbReference>
<comment type="caution">
    <text evidence="1">The sequence shown here is derived from an EMBL/GenBank/DDBJ whole genome shotgun (WGS) entry which is preliminary data.</text>
</comment>
<reference evidence="2" key="1">
    <citation type="journal article" date="2019" name="Int. J. Syst. Evol. Microbiol.">
        <title>The Global Catalogue of Microorganisms (GCM) 10K type strain sequencing project: providing services to taxonomists for standard genome sequencing and annotation.</title>
        <authorList>
            <consortium name="The Broad Institute Genomics Platform"/>
            <consortium name="The Broad Institute Genome Sequencing Center for Infectious Disease"/>
            <person name="Wu L."/>
            <person name="Ma J."/>
        </authorList>
    </citation>
    <scope>NUCLEOTIDE SEQUENCE [LARGE SCALE GENOMIC DNA]</scope>
    <source>
        <strain evidence="2">KCTC 33849</strain>
    </source>
</reference>
<dbReference type="RefSeq" id="WP_379262853.1">
    <property type="nucleotide sequence ID" value="NZ_JBHUMJ010000002.1"/>
</dbReference>
<evidence type="ECO:0000313" key="2">
    <source>
        <dbReference type="Proteomes" id="UP001597540"/>
    </source>
</evidence>
<dbReference type="PANTHER" id="PTHR41260:SF1">
    <property type="entry name" value="PROTEIN ECSC"/>
    <property type="match status" value="1"/>
</dbReference>
<dbReference type="EMBL" id="JBHUMJ010000002">
    <property type="protein sequence ID" value="MFD2699331.1"/>
    <property type="molecule type" value="Genomic_DNA"/>
</dbReference>